<comment type="subcellular location">
    <subcellularLocation>
        <location evidence="1">Cell membrane</location>
        <topology evidence="1">Multi-pass membrane protein</topology>
    </subcellularLocation>
</comment>
<evidence type="ECO:0000256" key="12">
    <source>
        <dbReference type="SAM" id="MobiDB-lite"/>
    </source>
</evidence>
<name>A0A7R8UQN7_HERIL</name>
<dbReference type="GO" id="GO:0015293">
    <property type="term" value="F:symporter activity"/>
    <property type="evidence" value="ECO:0007669"/>
    <property type="project" value="TreeGrafter"/>
</dbReference>
<evidence type="ECO:0000256" key="2">
    <source>
        <dbReference type="ARBA" id="ARBA00006434"/>
    </source>
</evidence>
<evidence type="ECO:0000256" key="3">
    <source>
        <dbReference type="ARBA" id="ARBA00022448"/>
    </source>
</evidence>
<dbReference type="Gene3D" id="1.20.1730.10">
    <property type="entry name" value="Sodium/glucose cotransporter"/>
    <property type="match status" value="1"/>
</dbReference>
<feature type="region of interest" description="Disordered" evidence="12">
    <location>
        <begin position="585"/>
        <end position="653"/>
    </location>
</feature>
<keyword evidence="6 13" id="KW-1133">Transmembrane helix</keyword>
<organism evidence="14 15">
    <name type="scientific">Hermetia illucens</name>
    <name type="common">Black soldier fly</name>
    <dbReference type="NCBI Taxonomy" id="343691"/>
    <lineage>
        <taxon>Eukaryota</taxon>
        <taxon>Metazoa</taxon>
        <taxon>Ecdysozoa</taxon>
        <taxon>Arthropoda</taxon>
        <taxon>Hexapoda</taxon>
        <taxon>Insecta</taxon>
        <taxon>Pterygota</taxon>
        <taxon>Neoptera</taxon>
        <taxon>Endopterygota</taxon>
        <taxon>Diptera</taxon>
        <taxon>Brachycera</taxon>
        <taxon>Stratiomyomorpha</taxon>
        <taxon>Stratiomyidae</taxon>
        <taxon>Hermetiinae</taxon>
        <taxon>Hermetia</taxon>
    </lineage>
</organism>
<dbReference type="GO" id="GO:0005886">
    <property type="term" value="C:plasma membrane"/>
    <property type="evidence" value="ECO:0007669"/>
    <property type="project" value="UniProtKB-SubCell"/>
</dbReference>
<evidence type="ECO:0000256" key="10">
    <source>
        <dbReference type="ARBA" id="ARBA00023201"/>
    </source>
</evidence>
<dbReference type="InterPro" id="IPR001734">
    <property type="entry name" value="Na/solute_symporter"/>
</dbReference>
<keyword evidence="9 13" id="KW-0472">Membrane</keyword>
<dbReference type="Pfam" id="PF00474">
    <property type="entry name" value="SSF"/>
    <property type="match status" value="1"/>
</dbReference>
<feature type="transmembrane region" description="Helical" evidence="13">
    <location>
        <begin position="159"/>
        <end position="181"/>
    </location>
</feature>
<feature type="transmembrane region" description="Helical" evidence="13">
    <location>
        <begin position="385"/>
        <end position="411"/>
    </location>
</feature>
<evidence type="ECO:0000256" key="1">
    <source>
        <dbReference type="ARBA" id="ARBA00004651"/>
    </source>
</evidence>
<comment type="similarity">
    <text evidence="2 11">Belongs to the sodium:solute symporter (SSF) (TC 2.A.21) family.</text>
</comment>
<keyword evidence="10" id="KW-0739">Sodium transport</keyword>
<evidence type="ECO:0000256" key="9">
    <source>
        <dbReference type="ARBA" id="ARBA00023136"/>
    </source>
</evidence>
<feature type="transmembrane region" description="Helical" evidence="13">
    <location>
        <begin position="279"/>
        <end position="304"/>
    </location>
</feature>
<evidence type="ECO:0000313" key="15">
    <source>
        <dbReference type="Proteomes" id="UP000594454"/>
    </source>
</evidence>
<protein>
    <recommendedName>
        <fullName evidence="16">Sodium/solute symporter</fullName>
    </recommendedName>
</protein>
<dbReference type="PROSITE" id="PS50283">
    <property type="entry name" value="NA_SOLUT_SYMP_3"/>
    <property type="match status" value="1"/>
</dbReference>
<gene>
    <name evidence="14" type="ORF">HERILL_LOCUS7863</name>
</gene>
<dbReference type="NCBIfam" id="TIGR00813">
    <property type="entry name" value="sss"/>
    <property type="match status" value="1"/>
</dbReference>
<feature type="transmembrane region" description="Helical" evidence="13">
    <location>
        <begin position="237"/>
        <end position="258"/>
    </location>
</feature>
<feature type="transmembrane region" description="Helical" evidence="13">
    <location>
        <begin position="86"/>
        <end position="108"/>
    </location>
</feature>
<feature type="transmembrane region" description="Helical" evidence="13">
    <location>
        <begin position="332"/>
        <end position="351"/>
    </location>
</feature>
<evidence type="ECO:0000256" key="5">
    <source>
        <dbReference type="ARBA" id="ARBA00022692"/>
    </source>
</evidence>
<keyword evidence="8" id="KW-0406">Ion transport</keyword>
<dbReference type="AlphaFoldDB" id="A0A7R8UQN7"/>
<dbReference type="OMA" id="MVPVANW"/>
<dbReference type="GO" id="GO:0006814">
    <property type="term" value="P:sodium ion transport"/>
    <property type="evidence" value="ECO:0007669"/>
    <property type="project" value="UniProtKB-KW"/>
</dbReference>
<proteinExistence type="inferred from homology"/>
<dbReference type="EMBL" id="LR899011">
    <property type="protein sequence ID" value="CAD7084995.1"/>
    <property type="molecule type" value="Genomic_DNA"/>
</dbReference>
<accession>A0A7R8UQN7</accession>
<dbReference type="OrthoDB" id="6132759at2759"/>
<dbReference type="PANTHER" id="PTHR42985">
    <property type="entry name" value="SODIUM-COUPLED MONOCARBOXYLATE TRANSPORTER"/>
    <property type="match status" value="1"/>
</dbReference>
<dbReference type="CDD" id="cd11492">
    <property type="entry name" value="SLC5sbd_NIS-SMVT"/>
    <property type="match status" value="1"/>
</dbReference>
<dbReference type="FunCoup" id="A0A7R8UQN7">
    <property type="interactions" value="18"/>
</dbReference>
<sequence length="676" mass="74142">MAKDYSTLGWDYAMFVAFIAFSTVAPLWSRLRGKKKAGGKADYVFATGSVSVLAMMLSIARGTLGIRAVLGYPSELFYRGSAMWEVIYGMVNAYPIVCFIFVPVYFNLGITSVYQYVDLRFKSRLVRCLASATYILRQILSLGVTVYTPSVALATVIGIPYWASIVGMSAICILFTILGGLKAAINADVIQSLTVILVTLAVIIQGAIDAGGPATVFNRNLDNGRLKFMNFTGDMTVRVDTLSAWLGQLFMSLSQFGCQQNFMQRYASMKSLRDVNRVLMSNIPVIIVFFSLSWIAGMVVYAVYVSCDPLAAGYITKPDEILPFFVEDRLSFIPGFLGIFMATLFNGALSLNVSNLQSLATVVWEDFLSQMPQFKGLSDKQQLSIIKVVGVIFGILTMGIAFCVGLLSGVIESSMLAFSATSGPLLGVFVLAMLIPIANWKGASAGMIISHILIIWLTFGSFTVPKPPNSMLPTSTESCDAFNFSSSISKPATSWLVSDVPKEALWSLNDTYTTTQPPMPELSTLQKVYSVSYMYYSLIGTAITVIIGVLVSYATQNKEDNYDSNLLHPLIFKWSQCFSGEKPYYVRKNPPENGNPRRNRVQEHDNPGFEESVDDHTASTAVPSSDNDSNQSTIYPATAPDTNPPSPTTAHPDIMECKHWEGKTGVYRKRTDGDMV</sequence>
<reference evidence="14 15" key="1">
    <citation type="submission" date="2020-11" db="EMBL/GenBank/DDBJ databases">
        <authorList>
            <person name="Wallbank WR R."/>
            <person name="Pardo Diaz C."/>
            <person name="Kozak K."/>
            <person name="Martin S."/>
            <person name="Jiggins C."/>
            <person name="Moest M."/>
            <person name="Warren A I."/>
            <person name="Generalovic N T."/>
            <person name="Byers J.R.P. K."/>
            <person name="Montejo-Kovacevich G."/>
            <person name="Yen C E."/>
        </authorList>
    </citation>
    <scope>NUCLEOTIDE SEQUENCE [LARGE SCALE GENOMIC DNA]</scope>
</reference>
<feature type="compositionally biased region" description="Polar residues" evidence="12">
    <location>
        <begin position="618"/>
        <end position="635"/>
    </location>
</feature>
<feature type="transmembrane region" description="Helical" evidence="13">
    <location>
        <begin position="445"/>
        <end position="464"/>
    </location>
</feature>
<evidence type="ECO:0000256" key="11">
    <source>
        <dbReference type="RuleBase" id="RU362091"/>
    </source>
</evidence>
<feature type="transmembrane region" description="Helical" evidence="13">
    <location>
        <begin position="43"/>
        <end position="66"/>
    </location>
</feature>
<dbReference type="Proteomes" id="UP000594454">
    <property type="component" value="Chromosome 3"/>
</dbReference>
<dbReference type="InterPro" id="IPR051163">
    <property type="entry name" value="Sodium:Solute_Symporter_SSF"/>
</dbReference>
<keyword evidence="7" id="KW-0915">Sodium</keyword>
<evidence type="ECO:0000256" key="8">
    <source>
        <dbReference type="ARBA" id="ARBA00023065"/>
    </source>
</evidence>
<feature type="transmembrane region" description="Helical" evidence="13">
    <location>
        <begin position="193"/>
        <end position="217"/>
    </location>
</feature>
<feature type="transmembrane region" description="Helical" evidence="13">
    <location>
        <begin position="12"/>
        <end position="31"/>
    </location>
</feature>
<dbReference type="PANTHER" id="PTHR42985:SF2">
    <property type="entry name" value="SODIUM-DEPENDENT MULTIVITAMIN TRANSPORTER"/>
    <property type="match status" value="1"/>
</dbReference>
<evidence type="ECO:0000313" key="14">
    <source>
        <dbReference type="EMBL" id="CAD7084995.1"/>
    </source>
</evidence>
<keyword evidence="4" id="KW-1003">Cell membrane</keyword>
<keyword evidence="5 13" id="KW-0812">Transmembrane</keyword>
<evidence type="ECO:0000256" key="7">
    <source>
        <dbReference type="ARBA" id="ARBA00023053"/>
    </source>
</evidence>
<evidence type="ECO:0008006" key="16">
    <source>
        <dbReference type="Google" id="ProtNLM"/>
    </source>
</evidence>
<dbReference type="InterPro" id="IPR038377">
    <property type="entry name" value="Na/Glc_symporter_sf"/>
</dbReference>
<dbReference type="InParanoid" id="A0A7R8UQN7"/>
<evidence type="ECO:0000256" key="6">
    <source>
        <dbReference type="ARBA" id="ARBA00022989"/>
    </source>
</evidence>
<feature type="transmembrane region" description="Helical" evidence="13">
    <location>
        <begin position="533"/>
        <end position="554"/>
    </location>
</feature>
<keyword evidence="3" id="KW-0813">Transport</keyword>
<feature type="compositionally biased region" description="Low complexity" evidence="12">
    <location>
        <begin position="587"/>
        <end position="596"/>
    </location>
</feature>
<keyword evidence="15" id="KW-1185">Reference proteome</keyword>
<feature type="transmembrane region" description="Helical" evidence="13">
    <location>
        <begin position="417"/>
        <end position="438"/>
    </location>
</feature>
<evidence type="ECO:0000256" key="13">
    <source>
        <dbReference type="SAM" id="Phobius"/>
    </source>
</evidence>
<evidence type="ECO:0000256" key="4">
    <source>
        <dbReference type="ARBA" id="ARBA00022475"/>
    </source>
</evidence>